<dbReference type="SUPFAM" id="SSF50969">
    <property type="entry name" value="YVTN repeat-like/Quinoprotein amine dehydrogenase"/>
    <property type="match status" value="1"/>
</dbReference>
<dbReference type="RefSeq" id="WP_037259361.1">
    <property type="nucleotide sequence ID" value="NZ_JALZ01000003.1"/>
</dbReference>
<dbReference type="EMBL" id="JALZ01000003">
    <property type="protein sequence ID" value="ETX15840.1"/>
    <property type="molecule type" value="Genomic_DNA"/>
</dbReference>
<feature type="chain" id="PRO_5004978391" evidence="1">
    <location>
        <begin position="24"/>
        <end position="358"/>
    </location>
</feature>
<dbReference type="PIRSF" id="PIRSF028101">
    <property type="entry name" value="UCP028101"/>
    <property type="match status" value="1"/>
</dbReference>
<dbReference type="eggNOG" id="COG3490">
    <property type="taxonomic scope" value="Bacteria"/>
</dbReference>
<dbReference type="AlphaFoldDB" id="X7EIZ1"/>
<dbReference type="STRING" id="1449350.OCH239_11695"/>
<dbReference type="Pfam" id="PF07433">
    <property type="entry name" value="DUF1513"/>
    <property type="match status" value="1"/>
</dbReference>
<dbReference type="Proteomes" id="UP000022447">
    <property type="component" value="Unassembled WGS sequence"/>
</dbReference>
<name>X7EIZ1_9RHOB</name>
<keyword evidence="1" id="KW-0732">Signal</keyword>
<proteinExistence type="predicted"/>
<evidence type="ECO:0000256" key="1">
    <source>
        <dbReference type="SAM" id="SignalP"/>
    </source>
</evidence>
<dbReference type="OrthoDB" id="5624218at2"/>
<keyword evidence="3" id="KW-1185">Reference proteome</keyword>
<dbReference type="PATRIC" id="fig|1449350.3.peg.952"/>
<gene>
    <name evidence="2" type="ORF">OCH239_11695</name>
</gene>
<sequence>MTTRRGFMASLLAASTLPRLSWADAGSPAYLGAAKDASGAYALIGLDDSGQALFRIALPERGHAATAHPSAPEAVAFARRPGTFALVIDCASGRLSHRLDAPEGRHFYGHGVFVAEGNVLCTPENHIESGTGRIGLWSRPEGYRRIGEIETGGIGPHDILRLEGDVLAVANGGIRTHPESGREKLNIATMRPSLTYLTPEGEILEEVVLDPDLHKNSIRHLAQGPDGTVAFAMQWQGDVMDPVPLLGLHRRGGRPRLLSADLAEQLAMEGYAGSVAMSGDGRFAAITSPRGGRVHRFDTESGACHVVRRSDVCGLAPAAEGFTATDGLGGVLRVTDGAEPLAAHEGLAWDNHLVPIHV</sequence>
<dbReference type="InterPro" id="IPR011044">
    <property type="entry name" value="Quino_amine_DH_bsu"/>
</dbReference>
<accession>X7EIZ1</accession>
<evidence type="ECO:0000313" key="2">
    <source>
        <dbReference type="EMBL" id="ETX15840.1"/>
    </source>
</evidence>
<feature type="signal peptide" evidence="1">
    <location>
        <begin position="1"/>
        <end position="23"/>
    </location>
</feature>
<reference evidence="2 3" key="1">
    <citation type="submission" date="2014-01" db="EMBL/GenBank/DDBJ databases">
        <title>Roseivivax halodurans JCM 10272 Genome Sequencing.</title>
        <authorList>
            <person name="Lai Q."/>
            <person name="Li G."/>
            <person name="Shao Z."/>
        </authorList>
    </citation>
    <scope>NUCLEOTIDE SEQUENCE [LARGE SCALE GENOMIC DNA]</scope>
    <source>
        <strain evidence="2 3">JCM 10272</strain>
    </source>
</reference>
<evidence type="ECO:0000313" key="3">
    <source>
        <dbReference type="Proteomes" id="UP000022447"/>
    </source>
</evidence>
<dbReference type="InterPro" id="IPR008311">
    <property type="entry name" value="UCP028101"/>
</dbReference>
<organism evidence="2 3">
    <name type="scientific">Roseivivax halodurans JCM 10272</name>
    <dbReference type="NCBI Taxonomy" id="1449350"/>
    <lineage>
        <taxon>Bacteria</taxon>
        <taxon>Pseudomonadati</taxon>
        <taxon>Pseudomonadota</taxon>
        <taxon>Alphaproteobacteria</taxon>
        <taxon>Rhodobacterales</taxon>
        <taxon>Roseobacteraceae</taxon>
        <taxon>Roseivivax</taxon>
    </lineage>
</organism>
<comment type="caution">
    <text evidence="2">The sequence shown here is derived from an EMBL/GenBank/DDBJ whole genome shotgun (WGS) entry which is preliminary data.</text>
</comment>
<protein>
    <submittedName>
        <fullName evidence="2">Twin-arginine translocation pathway signal</fullName>
    </submittedName>
</protein>